<evidence type="ECO:0000313" key="7">
    <source>
        <dbReference type="EMBL" id="TCO19377.1"/>
    </source>
</evidence>
<keyword evidence="2" id="KW-0805">Transcription regulation</keyword>
<comment type="caution">
    <text evidence="7">The sequence shown here is derived from an EMBL/GenBank/DDBJ whole genome shotgun (WGS) entry which is preliminary data.</text>
</comment>
<accession>A0ABY2BGA9</accession>
<keyword evidence="8" id="KW-1185">Reference proteome</keyword>
<dbReference type="PANTHER" id="PTHR43133:SF53">
    <property type="entry name" value="ECF RNA POLYMERASE SIGMA-E FACTOR"/>
    <property type="match status" value="1"/>
</dbReference>
<dbReference type="Gene3D" id="1.10.10.10">
    <property type="entry name" value="Winged helix-like DNA-binding domain superfamily/Winged helix DNA-binding domain"/>
    <property type="match status" value="1"/>
</dbReference>
<dbReference type="Gene3D" id="1.10.1740.10">
    <property type="match status" value="1"/>
</dbReference>
<organism evidence="7 8">
    <name type="scientific">Kribbella orskensis</name>
    <dbReference type="NCBI Taxonomy" id="2512216"/>
    <lineage>
        <taxon>Bacteria</taxon>
        <taxon>Bacillati</taxon>
        <taxon>Actinomycetota</taxon>
        <taxon>Actinomycetes</taxon>
        <taxon>Propionibacteriales</taxon>
        <taxon>Kribbellaceae</taxon>
        <taxon>Kribbella</taxon>
    </lineage>
</organism>
<dbReference type="SUPFAM" id="SSF88659">
    <property type="entry name" value="Sigma3 and sigma4 domains of RNA polymerase sigma factors"/>
    <property type="match status" value="1"/>
</dbReference>
<evidence type="ECO:0000256" key="3">
    <source>
        <dbReference type="ARBA" id="ARBA00023082"/>
    </source>
</evidence>
<dbReference type="CDD" id="cd06171">
    <property type="entry name" value="Sigma70_r4"/>
    <property type="match status" value="1"/>
</dbReference>
<evidence type="ECO:0000259" key="6">
    <source>
        <dbReference type="Pfam" id="PF08281"/>
    </source>
</evidence>
<evidence type="ECO:0000256" key="4">
    <source>
        <dbReference type="ARBA" id="ARBA00023163"/>
    </source>
</evidence>
<evidence type="ECO:0000256" key="2">
    <source>
        <dbReference type="ARBA" id="ARBA00023015"/>
    </source>
</evidence>
<evidence type="ECO:0000313" key="8">
    <source>
        <dbReference type="Proteomes" id="UP000295818"/>
    </source>
</evidence>
<dbReference type="NCBIfam" id="TIGR02937">
    <property type="entry name" value="sigma70-ECF"/>
    <property type="match status" value="1"/>
</dbReference>
<dbReference type="InterPro" id="IPR013324">
    <property type="entry name" value="RNA_pol_sigma_r3/r4-like"/>
</dbReference>
<sequence length="241" mass="26748">MTSGLLVPTRRTGSDGLRACTAHGPLRDYSEPMEGLPPDEVLTARLRQGDETAFALLLDGWSGGMLRLARSFVSTEESAAEVVQETWLAVIEGIGRFEGRSSLKTWVYRILTNTAKRRGTREHRVVPLSSVDDTGPTVDPARFRPAGDPYPGHWWEFPPAWPNPEQGLLGTEVRALLAEALAALPDRQRLVITLRDVEGYAAEEVCELLEISAANQRVLLHRARAFVRGKLEEYYTQEATP</sequence>
<dbReference type="Pfam" id="PF04542">
    <property type="entry name" value="Sigma70_r2"/>
    <property type="match status" value="1"/>
</dbReference>
<name>A0ABY2BGA9_9ACTN</name>
<protein>
    <submittedName>
        <fullName evidence="7">RNA polymerase sigma-70 factor (ECF subfamily)</fullName>
    </submittedName>
</protein>
<dbReference type="InterPro" id="IPR039425">
    <property type="entry name" value="RNA_pol_sigma-70-like"/>
</dbReference>
<keyword evidence="3" id="KW-0731">Sigma factor</keyword>
<feature type="domain" description="RNA polymerase sigma factor 70 region 4 type 2" evidence="6">
    <location>
        <begin position="176"/>
        <end position="225"/>
    </location>
</feature>
<reference evidence="7 8" key="1">
    <citation type="journal article" date="2015" name="Stand. Genomic Sci.">
        <title>Genomic Encyclopedia of Bacterial and Archaeal Type Strains, Phase III: the genomes of soil and plant-associated and newly described type strains.</title>
        <authorList>
            <person name="Whitman W.B."/>
            <person name="Woyke T."/>
            <person name="Klenk H.P."/>
            <person name="Zhou Y."/>
            <person name="Lilburn T.G."/>
            <person name="Beck B.J."/>
            <person name="De Vos P."/>
            <person name="Vandamme P."/>
            <person name="Eisen J.A."/>
            <person name="Garrity G."/>
            <person name="Hugenholtz P."/>
            <person name="Kyrpides N.C."/>
        </authorList>
    </citation>
    <scope>NUCLEOTIDE SEQUENCE [LARGE SCALE GENOMIC DNA]</scope>
    <source>
        <strain evidence="7 8">VKM Ac-2538</strain>
    </source>
</reference>
<dbReference type="Proteomes" id="UP000295818">
    <property type="component" value="Unassembled WGS sequence"/>
</dbReference>
<dbReference type="InterPro" id="IPR013325">
    <property type="entry name" value="RNA_pol_sigma_r2"/>
</dbReference>
<dbReference type="InterPro" id="IPR007627">
    <property type="entry name" value="RNA_pol_sigma70_r2"/>
</dbReference>
<evidence type="ECO:0000259" key="5">
    <source>
        <dbReference type="Pfam" id="PF04542"/>
    </source>
</evidence>
<feature type="domain" description="RNA polymerase sigma-70 region 2" evidence="5">
    <location>
        <begin position="66"/>
        <end position="123"/>
    </location>
</feature>
<dbReference type="InterPro" id="IPR013249">
    <property type="entry name" value="RNA_pol_sigma70_r4_t2"/>
</dbReference>
<proteinExistence type="inferred from homology"/>
<gene>
    <name evidence="7" type="ORF">EV644_11017</name>
</gene>
<evidence type="ECO:0000256" key="1">
    <source>
        <dbReference type="ARBA" id="ARBA00010641"/>
    </source>
</evidence>
<dbReference type="InterPro" id="IPR036388">
    <property type="entry name" value="WH-like_DNA-bd_sf"/>
</dbReference>
<dbReference type="PANTHER" id="PTHR43133">
    <property type="entry name" value="RNA POLYMERASE ECF-TYPE SIGMA FACTO"/>
    <property type="match status" value="1"/>
</dbReference>
<comment type="similarity">
    <text evidence="1">Belongs to the sigma-70 factor family. ECF subfamily.</text>
</comment>
<dbReference type="Pfam" id="PF08281">
    <property type="entry name" value="Sigma70_r4_2"/>
    <property type="match status" value="1"/>
</dbReference>
<dbReference type="SUPFAM" id="SSF88946">
    <property type="entry name" value="Sigma2 domain of RNA polymerase sigma factors"/>
    <property type="match status" value="1"/>
</dbReference>
<keyword evidence="4" id="KW-0804">Transcription</keyword>
<dbReference type="EMBL" id="SLWM01000010">
    <property type="protein sequence ID" value="TCO19377.1"/>
    <property type="molecule type" value="Genomic_DNA"/>
</dbReference>
<dbReference type="InterPro" id="IPR014284">
    <property type="entry name" value="RNA_pol_sigma-70_dom"/>
</dbReference>